<dbReference type="AlphaFoldDB" id="A0A6A6PK53"/>
<name>A0A6A6PK53_9PEZI</name>
<proteinExistence type="predicted"/>
<evidence type="ECO:0000313" key="1">
    <source>
        <dbReference type="EMBL" id="KAF2480176.1"/>
    </source>
</evidence>
<dbReference type="OrthoDB" id="5272500at2759"/>
<dbReference type="EMBL" id="MU001640">
    <property type="protein sequence ID" value="KAF2480176.1"/>
    <property type="molecule type" value="Genomic_DNA"/>
</dbReference>
<protein>
    <submittedName>
        <fullName evidence="1">Uncharacterized protein</fullName>
    </submittedName>
</protein>
<accession>A0A6A6PK53</accession>
<keyword evidence="2" id="KW-1185">Reference proteome</keyword>
<sequence>MFEFADDDSASTDGEEEVRVVGTETADCVPFVLHREDVEVLAQSDGFTILRNHLADTYDYVLCQHHQFKGEVEVASTMLVRDILHALLVPVVELFDKAVALAMDTTSATNVEDLEYAFAGQGRSAFLWLQCFLAADAERDWCYTTGCPGCVIEHSLDSEFCVRMLYAACLLSDVHYPFTLDGPKLPSFSFFLGSLESALAKDALYGEDFFERMQAKAAATRNGIEELIHQCIELELSLSQSQTAVSTPELENSMLQPLSPATSNGSGRVRVQRGYVARRQKSLQLEEEQWMTEMLKKCWIEMQSGEQGTSARPTVDSKVVGETVVAVDEIPAVA</sequence>
<dbReference type="Proteomes" id="UP000799767">
    <property type="component" value="Unassembled WGS sequence"/>
</dbReference>
<organism evidence="1 2">
    <name type="scientific">Neohortaea acidophila</name>
    <dbReference type="NCBI Taxonomy" id="245834"/>
    <lineage>
        <taxon>Eukaryota</taxon>
        <taxon>Fungi</taxon>
        <taxon>Dikarya</taxon>
        <taxon>Ascomycota</taxon>
        <taxon>Pezizomycotina</taxon>
        <taxon>Dothideomycetes</taxon>
        <taxon>Dothideomycetidae</taxon>
        <taxon>Mycosphaerellales</taxon>
        <taxon>Teratosphaeriaceae</taxon>
        <taxon>Neohortaea</taxon>
    </lineage>
</organism>
<reference evidence="1" key="1">
    <citation type="journal article" date="2020" name="Stud. Mycol.">
        <title>101 Dothideomycetes genomes: a test case for predicting lifestyles and emergence of pathogens.</title>
        <authorList>
            <person name="Haridas S."/>
            <person name="Albert R."/>
            <person name="Binder M."/>
            <person name="Bloem J."/>
            <person name="Labutti K."/>
            <person name="Salamov A."/>
            <person name="Andreopoulos B."/>
            <person name="Baker S."/>
            <person name="Barry K."/>
            <person name="Bills G."/>
            <person name="Bluhm B."/>
            <person name="Cannon C."/>
            <person name="Castanera R."/>
            <person name="Culley D."/>
            <person name="Daum C."/>
            <person name="Ezra D."/>
            <person name="Gonzalez J."/>
            <person name="Henrissat B."/>
            <person name="Kuo A."/>
            <person name="Liang C."/>
            <person name="Lipzen A."/>
            <person name="Lutzoni F."/>
            <person name="Magnuson J."/>
            <person name="Mondo S."/>
            <person name="Nolan M."/>
            <person name="Ohm R."/>
            <person name="Pangilinan J."/>
            <person name="Park H.-J."/>
            <person name="Ramirez L."/>
            <person name="Alfaro M."/>
            <person name="Sun H."/>
            <person name="Tritt A."/>
            <person name="Yoshinaga Y."/>
            <person name="Zwiers L.-H."/>
            <person name="Turgeon B."/>
            <person name="Goodwin S."/>
            <person name="Spatafora J."/>
            <person name="Crous P."/>
            <person name="Grigoriev I."/>
        </authorList>
    </citation>
    <scope>NUCLEOTIDE SEQUENCE</scope>
    <source>
        <strain evidence="1">CBS 113389</strain>
    </source>
</reference>
<evidence type="ECO:0000313" key="2">
    <source>
        <dbReference type="Proteomes" id="UP000799767"/>
    </source>
</evidence>
<gene>
    <name evidence="1" type="ORF">BDY17DRAFT_327153</name>
</gene>
<dbReference type="GeneID" id="54478630"/>
<dbReference type="RefSeq" id="XP_033586746.1">
    <property type="nucleotide sequence ID" value="XM_033737628.1"/>
</dbReference>